<dbReference type="Proteomes" id="UP000608890">
    <property type="component" value="Unassembled WGS sequence"/>
</dbReference>
<gene>
    <name evidence="1" type="ORF">GCM10011608_59240</name>
</gene>
<organism evidence="1 2">
    <name type="scientific">Micromonospora sonchi</name>
    <dbReference type="NCBI Taxonomy" id="1763543"/>
    <lineage>
        <taxon>Bacteria</taxon>
        <taxon>Bacillati</taxon>
        <taxon>Actinomycetota</taxon>
        <taxon>Actinomycetes</taxon>
        <taxon>Micromonosporales</taxon>
        <taxon>Micromonosporaceae</taxon>
        <taxon>Micromonospora</taxon>
    </lineage>
</organism>
<dbReference type="EMBL" id="BMNB01000049">
    <property type="protein sequence ID" value="GGM66081.1"/>
    <property type="molecule type" value="Genomic_DNA"/>
</dbReference>
<comment type="caution">
    <text evidence="1">The sequence shown here is derived from an EMBL/GenBank/DDBJ whole genome shotgun (WGS) entry which is preliminary data.</text>
</comment>
<keyword evidence="2" id="KW-1185">Reference proteome</keyword>
<dbReference type="PROSITE" id="PS51257">
    <property type="entry name" value="PROKAR_LIPOPROTEIN"/>
    <property type="match status" value="1"/>
</dbReference>
<proteinExistence type="predicted"/>
<sequence>MRRLILPAVFATVLALTGCDRSEPPPPAAGADADLSADDAGLELPADDTEAAPPACPFTAEQVAEFVGQPMVDQGNCSFGDGEGVALFTVTMASGLAGESTYDYQRQQADQSYQDVTDLGDGKGYLAVKELGAEAVVINDAGAFTVTLSSFQRLGAQPDGYQQALRRVLDGLPS</sequence>
<reference evidence="1" key="1">
    <citation type="journal article" date="2014" name="Int. J. Syst. Evol. Microbiol.">
        <title>Complete genome sequence of Corynebacterium casei LMG S-19264T (=DSM 44701T), isolated from a smear-ripened cheese.</title>
        <authorList>
            <consortium name="US DOE Joint Genome Institute (JGI-PGF)"/>
            <person name="Walter F."/>
            <person name="Albersmeier A."/>
            <person name="Kalinowski J."/>
            <person name="Ruckert C."/>
        </authorList>
    </citation>
    <scope>NUCLEOTIDE SEQUENCE</scope>
    <source>
        <strain evidence="1">CGMCC 4.7312</strain>
    </source>
</reference>
<dbReference type="RefSeq" id="WP_189050299.1">
    <property type="nucleotide sequence ID" value="NZ_BMNB01000049.1"/>
</dbReference>
<accession>A0A917UA84</accession>
<name>A0A917UA84_9ACTN</name>
<protein>
    <recommendedName>
        <fullName evidence="3">DUF3558 domain-containing protein</fullName>
    </recommendedName>
</protein>
<reference evidence="1" key="2">
    <citation type="submission" date="2020-09" db="EMBL/GenBank/DDBJ databases">
        <authorList>
            <person name="Sun Q."/>
            <person name="Zhou Y."/>
        </authorList>
    </citation>
    <scope>NUCLEOTIDE SEQUENCE</scope>
    <source>
        <strain evidence="1">CGMCC 4.7312</strain>
    </source>
</reference>
<evidence type="ECO:0000313" key="2">
    <source>
        <dbReference type="Proteomes" id="UP000608890"/>
    </source>
</evidence>
<evidence type="ECO:0008006" key="3">
    <source>
        <dbReference type="Google" id="ProtNLM"/>
    </source>
</evidence>
<evidence type="ECO:0000313" key="1">
    <source>
        <dbReference type="EMBL" id="GGM66081.1"/>
    </source>
</evidence>
<dbReference type="AlphaFoldDB" id="A0A917UA84"/>